<evidence type="ECO:0000259" key="2">
    <source>
        <dbReference type="PROSITE" id="PS51035"/>
    </source>
</evidence>
<evidence type="ECO:0000313" key="3">
    <source>
        <dbReference type="EMBL" id="VDP77559.1"/>
    </source>
</evidence>
<feature type="region of interest" description="Disordered" evidence="1">
    <location>
        <begin position="16"/>
        <end position="58"/>
    </location>
</feature>
<gene>
    <name evidence="3" type="ORF">ECPE_LOCUS6159</name>
</gene>
<feature type="compositionally biased region" description="Polar residues" evidence="1">
    <location>
        <begin position="241"/>
        <end position="250"/>
    </location>
</feature>
<dbReference type="Gene3D" id="1.20.58.120">
    <property type="entry name" value="BAG domain"/>
    <property type="match status" value="1"/>
</dbReference>
<reference evidence="3 4" key="2">
    <citation type="submission" date="2018-11" db="EMBL/GenBank/DDBJ databases">
        <authorList>
            <consortium name="Pathogen Informatics"/>
        </authorList>
    </citation>
    <scope>NUCLEOTIDE SEQUENCE [LARGE SCALE GENOMIC DNA]</scope>
    <source>
        <strain evidence="3 4">Egypt</strain>
    </source>
</reference>
<dbReference type="PROSITE" id="PS51035">
    <property type="entry name" value="BAG"/>
    <property type="match status" value="1"/>
</dbReference>
<dbReference type="SMART" id="SM00264">
    <property type="entry name" value="BAG"/>
    <property type="match status" value="1"/>
</dbReference>
<dbReference type="Pfam" id="PF02179">
    <property type="entry name" value="BAG"/>
    <property type="match status" value="1"/>
</dbReference>
<organism evidence="5">
    <name type="scientific">Echinostoma caproni</name>
    <dbReference type="NCBI Taxonomy" id="27848"/>
    <lineage>
        <taxon>Eukaryota</taxon>
        <taxon>Metazoa</taxon>
        <taxon>Spiralia</taxon>
        <taxon>Lophotrochozoa</taxon>
        <taxon>Platyhelminthes</taxon>
        <taxon>Trematoda</taxon>
        <taxon>Digenea</taxon>
        <taxon>Plagiorchiida</taxon>
        <taxon>Echinostomata</taxon>
        <taxon>Echinostomatoidea</taxon>
        <taxon>Echinostomatidae</taxon>
        <taxon>Echinostoma</taxon>
    </lineage>
</organism>
<sequence>MFSSSPYHEDRMQMPGFPYHPIFDDFPQFPSLPPDPNRPDFDSEFRQSRLHPPTSTSGMRRIPIQVIKHPVTVIPGTNTGASASQDSPVFSQGTSSVSGQSEHLKSTPDNYTSAPSEQLNNSRETLNWRERQPQRRVPPENQVSFQNSGAAPISAQCAARAGPVGKSIRVVKLTSGCVAHTTVRPGMSLSPMASVDRSLEVYESAIDLKFLTTGIVGSLRSVRWTIYEAARMISMTSFSNSSDCINQPTQSRLPSSVRRSDRRRRRAPGVPYGSMINLNGEAEEFLRGAAREFLLDVNTQEFNGNAIPLHYQSLPNRPFVAPNDLPGYGRTPSPARRSGPPITESEVTTPTEVSTTSSSFPIPSSKPTPTPSEQIDLALTELAEIRSQIDTFSSTTKNKTYLYLEDRLDKLLLKFDGIETGGDDSVRRQRKQAVRETLNAISVLENKLAPNEQTTTPATSSGNGTVGNMVKQTKNPSSESKPEYTKPQEASTDQPSGITEAEQPQREEVDELRTVATDVPALAGAQEAQADSSVSQDADVAGETKPVED</sequence>
<feature type="region of interest" description="Disordered" evidence="1">
    <location>
        <begin position="322"/>
        <end position="372"/>
    </location>
</feature>
<reference evidence="5" key="1">
    <citation type="submission" date="2016-06" db="UniProtKB">
        <authorList>
            <consortium name="WormBaseParasite"/>
        </authorList>
    </citation>
    <scope>IDENTIFICATION</scope>
</reference>
<protein>
    <submittedName>
        <fullName evidence="5">BAG domain-containing protein</fullName>
    </submittedName>
</protein>
<evidence type="ECO:0000256" key="1">
    <source>
        <dbReference type="SAM" id="MobiDB-lite"/>
    </source>
</evidence>
<evidence type="ECO:0000313" key="5">
    <source>
        <dbReference type="WBParaSite" id="ECPE_0000617201-mRNA-1"/>
    </source>
</evidence>
<feature type="compositionally biased region" description="Polar residues" evidence="1">
    <location>
        <begin position="451"/>
        <end position="463"/>
    </location>
</feature>
<dbReference type="InterPro" id="IPR003103">
    <property type="entry name" value="BAG_domain"/>
</dbReference>
<proteinExistence type="predicted"/>
<dbReference type="InterPro" id="IPR036533">
    <property type="entry name" value="BAG_dom_sf"/>
</dbReference>
<feature type="compositionally biased region" description="Polar residues" evidence="1">
    <location>
        <begin position="488"/>
        <end position="497"/>
    </location>
</feature>
<feature type="compositionally biased region" description="Basic and acidic residues" evidence="1">
    <location>
        <begin position="37"/>
        <end position="47"/>
    </location>
</feature>
<feature type="region of interest" description="Disordered" evidence="1">
    <location>
        <begin position="75"/>
        <end position="146"/>
    </location>
</feature>
<feature type="region of interest" description="Disordered" evidence="1">
    <location>
        <begin position="445"/>
        <end position="549"/>
    </location>
</feature>
<evidence type="ECO:0000313" key="4">
    <source>
        <dbReference type="Proteomes" id="UP000272942"/>
    </source>
</evidence>
<dbReference type="Proteomes" id="UP000272942">
    <property type="component" value="Unassembled WGS sequence"/>
</dbReference>
<feature type="domain" description="BAG" evidence="2">
    <location>
        <begin position="373"/>
        <end position="448"/>
    </location>
</feature>
<feature type="compositionally biased region" description="Polar residues" evidence="1">
    <location>
        <begin position="470"/>
        <end position="479"/>
    </location>
</feature>
<dbReference type="WBParaSite" id="ECPE_0000617201-mRNA-1">
    <property type="protein sequence ID" value="ECPE_0000617201-mRNA-1"/>
    <property type="gene ID" value="ECPE_0000617201"/>
</dbReference>
<feature type="region of interest" description="Disordered" evidence="1">
    <location>
        <begin position="241"/>
        <end position="272"/>
    </location>
</feature>
<feature type="compositionally biased region" description="Polar residues" evidence="1">
    <location>
        <begin position="75"/>
        <end position="125"/>
    </location>
</feature>
<dbReference type="GO" id="GO:0051087">
    <property type="term" value="F:protein-folding chaperone binding"/>
    <property type="evidence" value="ECO:0007669"/>
    <property type="project" value="InterPro"/>
</dbReference>
<dbReference type="EMBL" id="UZAN01043104">
    <property type="protein sequence ID" value="VDP77559.1"/>
    <property type="molecule type" value="Genomic_DNA"/>
</dbReference>
<dbReference type="AlphaFoldDB" id="A0A183AGS4"/>
<keyword evidence="4" id="KW-1185">Reference proteome</keyword>
<feature type="compositionally biased region" description="Basic and acidic residues" evidence="1">
    <location>
        <begin position="503"/>
        <end position="513"/>
    </location>
</feature>
<name>A0A183AGS4_9TREM</name>
<feature type="compositionally biased region" description="Low complexity" evidence="1">
    <location>
        <begin position="343"/>
        <end position="363"/>
    </location>
</feature>
<accession>A0A183AGS4</accession>
<dbReference type="SUPFAM" id="SSF63491">
    <property type="entry name" value="BAG domain"/>
    <property type="match status" value="1"/>
</dbReference>
<dbReference type="OrthoDB" id="2020426at2759"/>